<dbReference type="InterPro" id="IPR021280">
    <property type="entry name" value="TMEM260-like"/>
</dbReference>
<feature type="transmembrane region" description="Helical" evidence="1">
    <location>
        <begin position="256"/>
        <end position="281"/>
    </location>
</feature>
<dbReference type="HOGENOM" id="CLU_005363_0_0_10"/>
<keyword evidence="1" id="KW-1133">Transmembrane helix</keyword>
<feature type="transmembrane region" description="Helical" evidence="1">
    <location>
        <begin position="217"/>
        <end position="236"/>
    </location>
</feature>
<feature type="transmembrane region" description="Helical" evidence="1">
    <location>
        <begin position="176"/>
        <end position="205"/>
    </location>
</feature>
<feature type="transmembrane region" description="Helical" evidence="1">
    <location>
        <begin position="329"/>
        <end position="353"/>
    </location>
</feature>
<dbReference type="Pfam" id="PF11028">
    <property type="entry name" value="TMEM260-like"/>
    <property type="match status" value="1"/>
</dbReference>
<keyword evidence="3" id="KW-1185">Reference proteome</keyword>
<feature type="transmembrane region" description="Helical" evidence="1">
    <location>
        <begin position="76"/>
        <end position="97"/>
    </location>
</feature>
<proteinExistence type="predicted"/>
<sequence>MTNYTRLNNLFGWITFLIATTVYTLTLEPTGSFWDCGEFISSAFKLQVCHQPGAPLFLMISKVLSLFAGDVTQVAWWTNFGSAVSSGATIMFLFWSITHLAKKLIFTEGSTINGGQTLAIIGAGLVGSLAYTFSDTFWFSAVESEVYAMSSLCTAIVFWAILKWENEANDKHADRWLIFIAYMMGLSIGVHLLNLLAIPALAFVYYFKKHEATTKGVLFTFIISCVILVFVQYGLIPGTISFAAKFDLFFVNSLGMNFGTGVVVFGILFVLLLVSLLLYSISKSNIQLYIAAISLGLILFLGWGIIAGFLYLIAAAVTLFYWKPAVNQYILNTAVLCTMFIMIGYASFAMIVIRAKANPNLNNNDPSNAYSFLSYLNREQYGDRPLGFGPYYSAEMTGQEKGDMIYRKGDHKYEEVGQKPIPVYDKNKTIPFPRIYSDDANHVQFYKSWLGIKGEPTYFDNISFFVSYQVNYMYFRYFMWNFAGRQNDVQGAGSVHEGNWISGIKPIDAVRLGNQNQLPKSITENKAYNRLYFLPLILGLVGLFFQYKRNLKDFSVVFLLFFMTGLAIVLYLNQTPLQPRERDYAYAGSFYAFTIWIGLGVLAIYEFLAKRINLMASAGIATVICLVAVPYVMAKEEWDDHDRSNRYTSRDLAANYLNSCAPNAIIFTYGDNDTYPLWYCQEVENIRPDIRIVNLSLLGTDWYGRQMKGKMNESAPIKISLDNHQFAAGIRDYTPLFEQNIQGNAELKEVMQFVGSDSQDAKAQTQSGEYINYLPTKNFKITVDKDAVIKNKVVDPSQYNKILPEIDWTYPSNGLYKNDLLALDIIANNIWERPIYFAITVPDRNFYGLQKFFQNEGFAYRLVPMKSDSTEAVLGREGSVNSNILYNNIHNKFKWGNYNSGKIYVDPESSRMTTTCKSTFTILAQACLNEGKIDSCVKTLDKMNESIPFINNQIGYNLVPDLMAADLYYKSKVPAKANKQIELVNNFITNQLDYYHSLGMPRMGRFGEEINFGLSLIHELADMASKNNQPALAQKLQNELKTLEGKFSAVLEE</sequence>
<dbReference type="OrthoDB" id="9807602at2"/>
<feature type="transmembrane region" description="Helical" evidence="1">
    <location>
        <begin position="7"/>
        <end position="25"/>
    </location>
</feature>
<gene>
    <name evidence="2" type="ordered locus">Solca_3047</name>
</gene>
<protein>
    <submittedName>
        <fullName evidence="2">DMT(Drug/metabolite transporter) superfamily permease</fullName>
    </submittedName>
</protein>
<dbReference type="PANTHER" id="PTHR16214:SF3">
    <property type="entry name" value="TRANSMEMBRANE PROTEIN 260"/>
    <property type="match status" value="1"/>
</dbReference>
<evidence type="ECO:0000313" key="2">
    <source>
        <dbReference type="EMBL" id="AFD08064.1"/>
    </source>
</evidence>
<feature type="transmembrane region" description="Helical" evidence="1">
    <location>
        <begin position="146"/>
        <end position="164"/>
    </location>
</feature>
<reference evidence="2" key="1">
    <citation type="submission" date="2012-02" db="EMBL/GenBank/DDBJ databases">
        <title>The complete genome of Solitalea canadensis DSM 3403.</title>
        <authorList>
            <consortium name="US DOE Joint Genome Institute (JGI-PGF)"/>
            <person name="Lucas S."/>
            <person name="Copeland A."/>
            <person name="Lapidus A."/>
            <person name="Glavina del Rio T."/>
            <person name="Dalin E."/>
            <person name="Tice H."/>
            <person name="Bruce D."/>
            <person name="Goodwin L."/>
            <person name="Pitluck S."/>
            <person name="Peters L."/>
            <person name="Ovchinnikova G."/>
            <person name="Lu M."/>
            <person name="Kyrpides N."/>
            <person name="Mavromatis K."/>
            <person name="Ivanova N."/>
            <person name="Brettin T."/>
            <person name="Detter J.C."/>
            <person name="Han C."/>
            <person name="Larimer F."/>
            <person name="Land M."/>
            <person name="Hauser L."/>
            <person name="Markowitz V."/>
            <person name="Cheng J.-F."/>
            <person name="Hugenholtz P."/>
            <person name="Woyke T."/>
            <person name="Wu D."/>
            <person name="Spring S."/>
            <person name="Schroeder M."/>
            <person name="Kopitz M."/>
            <person name="Brambilla E."/>
            <person name="Klenk H.-P."/>
            <person name="Eisen J.A."/>
        </authorList>
    </citation>
    <scope>NUCLEOTIDE SEQUENCE</scope>
    <source>
        <strain evidence="2">DSM 3403</strain>
    </source>
</reference>
<evidence type="ECO:0000313" key="3">
    <source>
        <dbReference type="Proteomes" id="UP000007590"/>
    </source>
</evidence>
<keyword evidence="1" id="KW-0812">Transmembrane</keyword>
<feature type="transmembrane region" description="Helical" evidence="1">
    <location>
        <begin position="614"/>
        <end position="634"/>
    </location>
</feature>
<dbReference type="RefSeq" id="WP_014681290.1">
    <property type="nucleotide sequence ID" value="NC_017770.1"/>
</dbReference>
<evidence type="ECO:0000256" key="1">
    <source>
        <dbReference type="SAM" id="Phobius"/>
    </source>
</evidence>
<name>H8KSF6_SOLCM</name>
<feature type="transmembrane region" description="Helical" evidence="1">
    <location>
        <begin position="52"/>
        <end position="69"/>
    </location>
</feature>
<dbReference type="PANTHER" id="PTHR16214">
    <property type="entry name" value="TRANSMEMBRANE PROTEIN 260"/>
    <property type="match status" value="1"/>
</dbReference>
<accession>H8KSF6</accession>
<feature type="transmembrane region" description="Helical" evidence="1">
    <location>
        <begin position="117"/>
        <end position="134"/>
    </location>
</feature>
<dbReference type="EMBL" id="CP003349">
    <property type="protein sequence ID" value="AFD08064.1"/>
    <property type="molecule type" value="Genomic_DNA"/>
</dbReference>
<dbReference type="eggNOG" id="COG0697">
    <property type="taxonomic scope" value="Bacteria"/>
</dbReference>
<feature type="transmembrane region" description="Helical" evidence="1">
    <location>
        <begin position="554"/>
        <end position="572"/>
    </location>
</feature>
<dbReference type="InterPro" id="IPR052724">
    <property type="entry name" value="GT117_domain-containing"/>
</dbReference>
<feature type="transmembrane region" description="Helical" evidence="1">
    <location>
        <begin position="584"/>
        <end position="608"/>
    </location>
</feature>
<organism evidence="2 3">
    <name type="scientific">Solitalea canadensis (strain ATCC 29591 / DSM 3403 / JCM 21819 / LMG 8368 / NBRC 15130 / NCIMB 12057 / USAM 9D)</name>
    <name type="common">Flexibacter canadensis</name>
    <dbReference type="NCBI Taxonomy" id="929556"/>
    <lineage>
        <taxon>Bacteria</taxon>
        <taxon>Pseudomonadati</taxon>
        <taxon>Bacteroidota</taxon>
        <taxon>Sphingobacteriia</taxon>
        <taxon>Sphingobacteriales</taxon>
        <taxon>Sphingobacteriaceae</taxon>
        <taxon>Solitalea</taxon>
    </lineage>
</organism>
<dbReference type="STRING" id="929556.Solca_3047"/>
<keyword evidence="1" id="KW-0472">Membrane</keyword>
<dbReference type="Proteomes" id="UP000007590">
    <property type="component" value="Chromosome"/>
</dbReference>
<dbReference type="KEGG" id="scn:Solca_3047"/>
<feature type="transmembrane region" description="Helical" evidence="1">
    <location>
        <begin position="288"/>
        <end position="317"/>
    </location>
</feature>
<dbReference type="AlphaFoldDB" id="H8KSF6"/>